<evidence type="ECO:0000313" key="1">
    <source>
        <dbReference type="EMBL" id="KXS15120.1"/>
    </source>
</evidence>
<accession>A0A139AEE8</accession>
<name>A0A139AEE8_GONPJ</name>
<evidence type="ECO:0008006" key="3">
    <source>
        <dbReference type="Google" id="ProtNLM"/>
    </source>
</evidence>
<reference evidence="1 2" key="1">
    <citation type="journal article" date="2015" name="Genome Biol. Evol.">
        <title>Phylogenomic analyses indicate that early fungi evolved digesting cell walls of algal ancestors of land plants.</title>
        <authorList>
            <person name="Chang Y."/>
            <person name="Wang S."/>
            <person name="Sekimoto S."/>
            <person name="Aerts A.L."/>
            <person name="Choi C."/>
            <person name="Clum A."/>
            <person name="LaButti K.M."/>
            <person name="Lindquist E.A."/>
            <person name="Yee Ngan C."/>
            <person name="Ohm R.A."/>
            <person name="Salamov A.A."/>
            <person name="Grigoriev I.V."/>
            <person name="Spatafora J.W."/>
            <person name="Berbee M.L."/>
        </authorList>
    </citation>
    <scope>NUCLEOTIDE SEQUENCE [LARGE SCALE GENOMIC DNA]</scope>
    <source>
        <strain evidence="1 2">JEL478</strain>
    </source>
</reference>
<proteinExistence type="predicted"/>
<organism evidence="1 2">
    <name type="scientific">Gonapodya prolifera (strain JEL478)</name>
    <name type="common">Monoblepharis prolifera</name>
    <dbReference type="NCBI Taxonomy" id="1344416"/>
    <lineage>
        <taxon>Eukaryota</taxon>
        <taxon>Fungi</taxon>
        <taxon>Fungi incertae sedis</taxon>
        <taxon>Chytridiomycota</taxon>
        <taxon>Chytridiomycota incertae sedis</taxon>
        <taxon>Monoblepharidomycetes</taxon>
        <taxon>Monoblepharidales</taxon>
        <taxon>Gonapodyaceae</taxon>
        <taxon>Gonapodya</taxon>
    </lineage>
</organism>
<dbReference type="EMBL" id="KQ965764">
    <property type="protein sequence ID" value="KXS15120.1"/>
    <property type="molecule type" value="Genomic_DNA"/>
</dbReference>
<keyword evidence="2" id="KW-1185">Reference proteome</keyword>
<protein>
    <recommendedName>
        <fullName evidence="3">CHCH domain-containing protein</fullName>
    </recommendedName>
</protein>
<dbReference type="Proteomes" id="UP000070544">
    <property type="component" value="Unassembled WGS sequence"/>
</dbReference>
<evidence type="ECO:0000313" key="2">
    <source>
        <dbReference type="Proteomes" id="UP000070544"/>
    </source>
</evidence>
<dbReference type="AlphaFoldDB" id="A0A139AEE8"/>
<sequence length="72" mass="8247">MDKNPDPRLPRFFPLRLNACTVESDAYLGCFTASAKPNGDPDVARKAYYDCERFLGPYKKCMERELAKRAKV</sequence>
<gene>
    <name evidence="1" type="ORF">M427DRAFT_135331</name>
</gene>